<dbReference type="GO" id="GO:0015833">
    <property type="term" value="P:peptide transport"/>
    <property type="evidence" value="ECO:0007669"/>
    <property type="project" value="InterPro"/>
</dbReference>
<dbReference type="FunFam" id="3.40.50.300:FF:000016">
    <property type="entry name" value="Oligopeptide ABC transporter ATP-binding component"/>
    <property type="match status" value="1"/>
</dbReference>
<dbReference type="GO" id="GO:0016887">
    <property type="term" value="F:ATP hydrolysis activity"/>
    <property type="evidence" value="ECO:0007669"/>
    <property type="project" value="InterPro"/>
</dbReference>
<evidence type="ECO:0000256" key="2">
    <source>
        <dbReference type="ARBA" id="ARBA00005417"/>
    </source>
</evidence>
<dbReference type="InterPro" id="IPR027417">
    <property type="entry name" value="P-loop_NTPase"/>
</dbReference>
<dbReference type="SUPFAM" id="SSF52540">
    <property type="entry name" value="P-loop containing nucleoside triphosphate hydrolases"/>
    <property type="match status" value="1"/>
</dbReference>
<dbReference type="Pfam" id="PF00005">
    <property type="entry name" value="ABC_tran"/>
    <property type="match status" value="1"/>
</dbReference>
<evidence type="ECO:0000313" key="10">
    <source>
        <dbReference type="Proteomes" id="UP000565576"/>
    </source>
</evidence>
<dbReference type="Gene3D" id="3.40.50.300">
    <property type="entry name" value="P-loop containing nucleotide triphosphate hydrolases"/>
    <property type="match status" value="1"/>
</dbReference>
<dbReference type="GO" id="GO:0005524">
    <property type="term" value="F:ATP binding"/>
    <property type="evidence" value="ECO:0007669"/>
    <property type="project" value="UniProtKB-KW"/>
</dbReference>
<dbReference type="InterPro" id="IPR050388">
    <property type="entry name" value="ABC_Ni/Peptide_Import"/>
</dbReference>
<comment type="similarity">
    <text evidence="2">Belongs to the ABC transporter superfamily.</text>
</comment>
<protein>
    <submittedName>
        <fullName evidence="9">Peptide/nickel transport system ATP-binding protein</fullName>
    </submittedName>
</protein>
<evidence type="ECO:0000256" key="1">
    <source>
        <dbReference type="ARBA" id="ARBA00004417"/>
    </source>
</evidence>
<dbReference type="AlphaFoldDB" id="A0A7X0ISE9"/>
<dbReference type="NCBIfam" id="TIGR01727">
    <property type="entry name" value="oligo_HPY"/>
    <property type="match status" value="1"/>
</dbReference>
<name>A0A7X0ISE9_9HYPH</name>
<keyword evidence="5" id="KW-0547">Nucleotide-binding</keyword>
<dbReference type="InterPro" id="IPR013563">
    <property type="entry name" value="Oligopep_ABC_C"/>
</dbReference>
<dbReference type="Pfam" id="PF08352">
    <property type="entry name" value="oligo_HPY"/>
    <property type="match status" value="1"/>
</dbReference>
<feature type="domain" description="ABC transporter" evidence="8">
    <location>
        <begin position="8"/>
        <end position="257"/>
    </location>
</feature>
<gene>
    <name evidence="9" type="ORF">GGD46_003598</name>
</gene>
<dbReference type="InterPro" id="IPR003593">
    <property type="entry name" value="AAA+_ATPase"/>
</dbReference>
<evidence type="ECO:0000256" key="6">
    <source>
        <dbReference type="ARBA" id="ARBA00022840"/>
    </source>
</evidence>
<keyword evidence="7" id="KW-0472">Membrane</keyword>
<dbReference type="Proteomes" id="UP000565576">
    <property type="component" value="Unassembled WGS sequence"/>
</dbReference>
<comment type="subcellular location">
    <subcellularLocation>
        <location evidence="1">Cell inner membrane</location>
        <topology evidence="1">Peripheral membrane protein</topology>
    </subcellularLocation>
</comment>
<evidence type="ECO:0000256" key="5">
    <source>
        <dbReference type="ARBA" id="ARBA00022741"/>
    </source>
</evidence>
<sequence length="338" mass="36155">MADAVPLVEISNLCVDFSGRHHVARALHGVSLSVRRGETLGIVGESGCGKSITWMASLGLLGANARVEGSVKLDGREVLGLAEPELNAIRGGRVAMIFQDPASSLNPLHRVGWQLTEALALHRNMHGGEARKEAERLLDRVGIANASRRMSEYPHEFSGGMNQRVMIAMALAGDPQLLVADEPTTALDATIQAQILDLLDDLRRERNMALVLISHDLGMVSEMTERVVVMYCGRVVEDTPTKALFARPAHPYTRGLIAALPDLEGPRRRLTAIPGTVPPPDRLPTGCPFGPRCSLATQACSLAVPTLRTVGGQIKHRAACMLIAPSSMPTHAATGACL</sequence>
<reference evidence="9 10" key="1">
    <citation type="submission" date="2020-08" db="EMBL/GenBank/DDBJ databases">
        <title>Genomic Encyclopedia of Type Strains, Phase IV (KMG-V): Genome sequencing to study the core and pangenomes of soil and plant-associated prokaryotes.</title>
        <authorList>
            <person name="Whitman W."/>
        </authorList>
    </citation>
    <scope>NUCLEOTIDE SEQUENCE [LARGE SCALE GENOMIC DNA]</scope>
    <source>
        <strain evidence="9 10">SEMIA 4060</strain>
    </source>
</reference>
<dbReference type="PANTHER" id="PTHR43297">
    <property type="entry name" value="OLIGOPEPTIDE TRANSPORT ATP-BINDING PROTEIN APPD"/>
    <property type="match status" value="1"/>
</dbReference>
<dbReference type="GO" id="GO:0055085">
    <property type="term" value="P:transmembrane transport"/>
    <property type="evidence" value="ECO:0007669"/>
    <property type="project" value="UniProtKB-ARBA"/>
</dbReference>
<evidence type="ECO:0000259" key="8">
    <source>
        <dbReference type="PROSITE" id="PS50893"/>
    </source>
</evidence>
<proteinExistence type="inferred from homology"/>
<accession>A0A7X0ISE9</accession>
<evidence type="ECO:0000256" key="4">
    <source>
        <dbReference type="ARBA" id="ARBA00022475"/>
    </source>
</evidence>
<dbReference type="RefSeq" id="WP_184706124.1">
    <property type="nucleotide sequence ID" value="NZ_JACHBG010000007.1"/>
</dbReference>
<keyword evidence="3" id="KW-0813">Transport</keyword>
<dbReference type="EMBL" id="JACHBG010000007">
    <property type="protein sequence ID" value="MBB6486303.1"/>
    <property type="molecule type" value="Genomic_DNA"/>
</dbReference>
<evidence type="ECO:0000313" key="9">
    <source>
        <dbReference type="EMBL" id="MBB6486303.1"/>
    </source>
</evidence>
<evidence type="ECO:0000256" key="3">
    <source>
        <dbReference type="ARBA" id="ARBA00022448"/>
    </source>
</evidence>
<dbReference type="GO" id="GO:0005886">
    <property type="term" value="C:plasma membrane"/>
    <property type="evidence" value="ECO:0007669"/>
    <property type="project" value="UniProtKB-SubCell"/>
</dbReference>
<dbReference type="InterPro" id="IPR003439">
    <property type="entry name" value="ABC_transporter-like_ATP-bd"/>
</dbReference>
<dbReference type="CDD" id="cd03257">
    <property type="entry name" value="ABC_NikE_OppD_transporters"/>
    <property type="match status" value="1"/>
</dbReference>
<keyword evidence="6 9" id="KW-0067">ATP-binding</keyword>
<comment type="caution">
    <text evidence="9">The sequence shown here is derived from an EMBL/GenBank/DDBJ whole genome shotgun (WGS) entry which is preliminary data.</text>
</comment>
<dbReference type="PROSITE" id="PS50893">
    <property type="entry name" value="ABC_TRANSPORTER_2"/>
    <property type="match status" value="1"/>
</dbReference>
<dbReference type="PANTHER" id="PTHR43297:SF2">
    <property type="entry name" value="DIPEPTIDE TRANSPORT ATP-BINDING PROTEIN DPPD"/>
    <property type="match status" value="1"/>
</dbReference>
<keyword evidence="4" id="KW-1003">Cell membrane</keyword>
<evidence type="ECO:0000256" key="7">
    <source>
        <dbReference type="ARBA" id="ARBA00023136"/>
    </source>
</evidence>
<dbReference type="SMART" id="SM00382">
    <property type="entry name" value="AAA"/>
    <property type="match status" value="1"/>
</dbReference>
<organism evidence="9 10">
    <name type="scientific">Rhizobium lusitanum</name>
    <dbReference type="NCBI Taxonomy" id="293958"/>
    <lineage>
        <taxon>Bacteria</taxon>
        <taxon>Pseudomonadati</taxon>
        <taxon>Pseudomonadota</taxon>
        <taxon>Alphaproteobacteria</taxon>
        <taxon>Hyphomicrobiales</taxon>
        <taxon>Rhizobiaceae</taxon>
        <taxon>Rhizobium/Agrobacterium group</taxon>
        <taxon>Rhizobium</taxon>
    </lineage>
</organism>